<gene>
    <name evidence="1" type="ORF">BN522_00487</name>
</gene>
<accession>R7PU12</accession>
<proteinExistence type="predicted"/>
<evidence type="ECO:0000313" key="2">
    <source>
        <dbReference type="Proteomes" id="UP000018189"/>
    </source>
</evidence>
<dbReference type="AlphaFoldDB" id="R7PU12"/>
<reference evidence="1" key="1">
    <citation type="submission" date="2012-11" db="EMBL/GenBank/DDBJ databases">
        <title>Dependencies among metagenomic species, viruses, plasmids and units of genetic variation.</title>
        <authorList>
            <person name="Nielsen H.B."/>
            <person name="Almeida M."/>
            <person name="Juncker A.S."/>
            <person name="Rasmussen S."/>
            <person name="Li J."/>
            <person name="Sunagawa S."/>
            <person name="Plichta D."/>
            <person name="Gautier L."/>
            <person name="Le Chatelier E."/>
            <person name="Peletier E."/>
            <person name="Bonde I."/>
            <person name="Nielsen T."/>
            <person name="Manichanh C."/>
            <person name="Arumugam M."/>
            <person name="Batto J."/>
            <person name="Santos M.B.Q.D."/>
            <person name="Blom N."/>
            <person name="Borruel N."/>
            <person name="Burgdorf K.S."/>
            <person name="Boumezbeur F."/>
            <person name="Casellas F."/>
            <person name="Dore J."/>
            <person name="Guarner F."/>
            <person name="Hansen T."/>
            <person name="Hildebrand F."/>
            <person name="Kaas R.S."/>
            <person name="Kennedy S."/>
            <person name="Kristiansen K."/>
            <person name="Kultima J.R."/>
            <person name="Leonard P."/>
            <person name="Levenez F."/>
            <person name="Lund O."/>
            <person name="Moumen B."/>
            <person name="Le Paslier D."/>
            <person name="Pons N."/>
            <person name="Pedersen O."/>
            <person name="Prifti E."/>
            <person name="Qin J."/>
            <person name="Raes J."/>
            <person name="Tap J."/>
            <person name="Tims S."/>
            <person name="Ussery D.W."/>
            <person name="Yamada T."/>
            <person name="MetaHit consortium"/>
            <person name="Renault P."/>
            <person name="Sicheritz-Ponten T."/>
            <person name="Bork P."/>
            <person name="Wang J."/>
            <person name="Brunak S."/>
            <person name="Ehrlich S.D."/>
        </authorList>
    </citation>
    <scope>NUCLEOTIDE SEQUENCE [LARGE SCALE GENOMIC DNA]</scope>
</reference>
<dbReference type="EMBL" id="CBKP010000018">
    <property type="protein sequence ID" value="CDF28604.1"/>
    <property type="molecule type" value="Genomic_DNA"/>
</dbReference>
<sequence length="46" mass="5269">MCINENIFKFNELGLLPPGCHEVTLMDIKTFFVDNVCLLQKDAIKI</sequence>
<name>R7PU12_METSM</name>
<organism evidence="1 2">
    <name type="scientific">Methanobrevibacter smithii CAG:186</name>
    <dbReference type="NCBI Taxonomy" id="1263088"/>
    <lineage>
        <taxon>Archaea</taxon>
        <taxon>Methanobacteriati</taxon>
        <taxon>Methanobacteriota</taxon>
        <taxon>Methanomada group</taxon>
        <taxon>Methanobacteria</taxon>
        <taxon>Methanobacteriales</taxon>
        <taxon>Methanobacteriaceae</taxon>
        <taxon>Methanobrevibacter</taxon>
    </lineage>
</organism>
<evidence type="ECO:0000313" key="1">
    <source>
        <dbReference type="EMBL" id="CDF28604.1"/>
    </source>
</evidence>
<dbReference type="Proteomes" id="UP000018189">
    <property type="component" value="Unassembled WGS sequence"/>
</dbReference>
<comment type="caution">
    <text evidence="1">The sequence shown here is derived from an EMBL/GenBank/DDBJ whole genome shotgun (WGS) entry which is preliminary data.</text>
</comment>
<protein>
    <submittedName>
        <fullName evidence="1">Uncharacterized protein</fullName>
    </submittedName>
</protein>